<dbReference type="AlphaFoldDB" id="A0A0L0STY3"/>
<gene>
    <name evidence="1" type="ORF">AMAG_09830</name>
</gene>
<dbReference type="VEuPathDB" id="FungiDB:AMAG_09830"/>
<organism evidence="1 2">
    <name type="scientific">Allomyces macrogynus (strain ATCC 38327)</name>
    <name type="common">Allomyces javanicus var. macrogynus</name>
    <dbReference type="NCBI Taxonomy" id="578462"/>
    <lineage>
        <taxon>Eukaryota</taxon>
        <taxon>Fungi</taxon>
        <taxon>Fungi incertae sedis</taxon>
        <taxon>Blastocladiomycota</taxon>
        <taxon>Blastocladiomycetes</taxon>
        <taxon>Blastocladiales</taxon>
        <taxon>Blastocladiaceae</taxon>
        <taxon>Allomyces</taxon>
    </lineage>
</organism>
<keyword evidence="2" id="KW-1185">Reference proteome</keyword>
<evidence type="ECO:0000313" key="2">
    <source>
        <dbReference type="Proteomes" id="UP000054350"/>
    </source>
</evidence>
<dbReference type="EMBL" id="GG745348">
    <property type="protein sequence ID" value="KNE65865.1"/>
    <property type="molecule type" value="Genomic_DNA"/>
</dbReference>
<name>A0A0L0STY3_ALLM3</name>
<evidence type="ECO:0000313" key="1">
    <source>
        <dbReference type="EMBL" id="KNE65865.1"/>
    </source>
</evidence>
<proteinExistence type="predicted"/>
<sequence length="396" mass="42576">MHDADDLQIQDMPPVSFTVEFLSNLVTYACPPLTHLHLDLAPLELIRPPKRLAAILASASARTLERVFLRCEALSAQVVPPLALLSRLHDLTLLVDRWVNDQDPGVSVNAIWLDGVVPPAILAAPIRPPLAVTLGTRIAMHCPPFHWFPATTQLTLVLNNDACQTHHASTDNPLAAVLSRRSTLFDAVRLHWTGAPPTARARPWLLSSISVALAKAPLSVLDHVPVDLTAEPTRTHSSTRVLVVAANSITAGTALARSIAAFPKLDSLVLVPSRAVAALDHTRPWARDLLDDVPRLAKVVVVLCAGVDGDVDPAVVPLFDEVCAWAGGGPRPAYVRRRVQVAGWSAPVTLEVRPGSGRARDGWPPVAAVVSVTREDRAVDASGQESLCKLVDAWCR</sequence>
<accession>A0A0L0STY3</accession>
<reference evidence="1 2" key="1">
    <citation type="submission" date="2009-11" db="EMBL/GenBank/DDBJ databases">
        <title>Annotation of Allomyces macrogynus ATCC 38327.</title>
        <authorList>
            <consortium name="The Broad Institute Genome Sequencing Platform"/>
            <person name="Russ C."/>
            <person name="Cuomo C."/>
            <person name="Burger G."/>
            <person name="Gray M.W."/>
            <person name="Holland P.W.H."/>
            <person name="King N."/>
            <person name="Lang F.B.F."/>
            <person name="Roger A.J."/>
            <person name="Ruiz-Trillo I."/>
            <person name="Young S.K."/>
            <person name="Zeng Q."/>
            <person name="Gargeya S."/>
            <person name="Fitzgerald M."/>
            <person name="Haas B."/>
            <person name="Abouelleil A."/>
            <person name="Alvarado L."/>
            <person name="Arachchi H.M."/>
            <person name="Berlin A."/>
            <person name="Chapman S.B."/>
            <person name="Gearin G."/>
            <person name="Goldberg J."/>
            <person name="Griggs A."/>
            <person name="Gujja S."/>
            <person name="Hansen M."/>
            <person name="Heiman D."/>
            <person name="Howarth C."/>
            <person name="Larimer J."/>
            <person name="Lui A."/>
            <person name="MacDonald P.J.P."/>
            <person name="McCowen C."/>
            <person name="Montmayeur A."/>
            <person name="Murphy C."/>
            <person name="Neiman D."/>
            <person name="Pearson M."/>
            <person name="Priest M."/>
            <person name="Roberts A."/>
            <person name="Saif S."/>
            <person name="Shea T."/>
            <person name="Sisk P."/>
            <person name="Stolte C."/>
            <person name="Sykes S."/>
            <person name="Wortman J."/>
            <person name="Nusbaum C."/>
            <person name="Birren B."/>
        </authorList>
    </citation>
    <scope>NUCLEOTIDE SEQUENCE [LARGE SCALE GENOMIC DNA]</scope>
    <source>
        <strain evidence="1 2">ATCC 38327</strain>
    </source>
</reference>
<protein>
    <submittedName>
        <fullName evidence="1">Uncharacterized protein</fullName>
    </submittedName>
</protein>
<reference evidence="2" key="2">
    <citation type="submission" date="2009-11" db="EMBL/GenBank/DDBJ databases">
        <title>The Genome Sequence of Allomyces macrogynus strain ATCC 38327.</title>
        <authorList>
            <consortium name="The Broad Institute Genome Sequencing Platform"/>
            <person name="Russ C."/>
            <person name="Cuomo C."/>
            <person name="Shea T."/>
            <person name="Young S.K."/>
            <person name="Zeng Q."/>
            <person name="Koehrsen M."/>
            <person name="Haas B."/>
            <person name="Borodovsky M."/>
            <person name="Guigo R."/>
            <person name="Alvarado L."/>
            <person name="Berlin A."/>
            <person name="Borenstein D."/>
            <person name="Chen Z."/>
            <person name="Engels R."/>
            <person name="Freedman E."/>
            <person name="Gellesch M."/>
            <person name="Goldberg J."/>
            <person name="Griggs A."/>
            <person name="Gujja S."/>
            <person name="Heiman D."/>
            <person name="Hepburn T."/>
            <person name="Howarth C."/>
            <person name="Jen D."/>
            <person name="Larson L."/>
            <person name="Lewis B."/>
            <person name="Mehta T."/>
            <person name="Park D."/>
            <person name="Pearson M."/>
            <person name="Roberts A."/>
            <person name="Saif S."/>
            <person name="Shenoy N."/>
            <person name="Sisk P."/>
            <person name="Stolte C."/>
            <person name="Sykes S."/>
            <person name="Walk T."/>
            <person name="White J."/>
            <person name="Yandava C."/>
            <person name="Burger G."/>
            <person name="Gray M.W."/>
            <person name="Holland P.W.H."/>
            <person name="King N."/>
            <person name="Lang F.B.F."/>
            <person name="Roger A.J."/>
            <person name="Ruiz-Trillo I."/>
            <person name="Lander E."/>
            <person name="Nusbaum C."/>
        </authorList>
    </citation>
    <scope>NUCLEOTIDE SEQUENCE [LARGE SCALE GENOMIC DNA]</scope>
    <source>
        <strain evidence="2">ATCC 38327</strain>
    </source>
</reference>
<dbReference type="Proteomes" id="UP000054350">
    <property type="component" value="Unassembled WGS sequence"/>
</dbReference>